<dbReference type="Gene3D" id="3.40.50.1980">
    <property type="entry name" value="Nitrogenase molybdenum iron protein domain"/>
    <property type="match status" value="2"/>
</dbReference>
<dbReference type="EMBL" id="BSPX01000056">
    <property type="protein sequence ID" value="GLT23668.1"/>
    <property type="molecule type" value="Genomic_DNA"/>
</dbReference>
<feature type="signal peptide" evidence="1">
    <location>
        <begin position="1"/>
        <end position="24"/>
    </location>
</feature>
<sequence>MIDKLILRVVALLCVLLPALPAAASVNVFATVPEWAALAKEIGGDKVNVLSATTALQDPHRIEARPSLIARARSSQLVVATGADLEIGWLPLVLRESGNPAIQPGQPGYFEATSAVRLLEVPARLDRADGDVHPGGNPHVQLDPRNILAVGEALTARLAQVDAPNAAAYKAGFARFAERWKAAMGRWEQAAAPLRGVPVWVQHKGFPYLSAWLGLKELGALEPKPGVEAGSAQLAGLLERQKATPAKMILRPAYARPTSSDWMAERAKIPVVVLPYTVGGSSEASDLFGLFDDTVRRLLAGVK</sequence>
<name>A0ABQ6FDG8_9RHOO</name>
<keyword evidence="3" id="KW-1185">Reference proteome</keyword>
<dbReference type="InterPro" id="IPR050492">
    <property type="entry name" value="Bact_metal-bind_prot9"/>
</dbReference>
<comment type="caution">
    <text evidence="2">The sequence shown here is derived from an EMBL/GenBank/DDBJ whole genome shotgun (WGS) entry which is preliminary data.</text>
</comment>
<dbReference type="PANTHER" id="PTHR42953:SF2">
    <property type="entry name" value="ADHESION PROTEIN"/>
    <property type="match status" value="1"/>
</dbReference>
<dbReference type="PANTHER" id="PTHR42953">
    <property type="entry name" value="HIGH-AFFINITY ZINC UPTAKE SYSTEM PROTEIN ZNUA-RELATED"/>
    <property type="match status" value="1"/>
</dbReference>
<evidence type="ECO:0000313" key="3">
    <source>
        <dbReference type="Proteomes" id="UP001157167"/>
    </source>
</evidence>
<evidence type="ECO:0000313" key="2">
    <source>
        <dbReference type="EMBL" id="GLT23668.1"/>
    </source>
</evidence>
<dbReference type="Proteomes" id="UP001157167">
    <property type="component" value="Unassembled WGS sequence"/>
</dbReference>
<organism evidence="2 3">
    <name type="scientific">Zoogloea oryzae</name>
    <dbReference type="NCBI Taxonomy" id="310767"/>
    <lineage>
        <taxon>Bacteria</taxon>
        <taxon>Pseudomonadati</taxon>
        <taxon>Pseudomonadota</taxon>
        <taxon>Betaproteobacteria</taxon>
        <taxon>Rhodocyclales</taxon>
        <taxon>Zoogloeaceae</taxon>
        <taxon>Zoogloea</taxon>
    </lineage>
</organism>
<feature type="chain" id="PRO_5046260022" evidence="1">
    <location>
        <begin position="25"/>
        <end position="303"/>
    </location>
</feature>
<gene>
    <name evidence="2" type="primary">znuA</name>
    <name evidence="2" type="ORF">GCM10007933_31360</name>
</gene>
<keyword evidence="1" id="KW-0732">Signal</keyword>
<reference evidence="3" key="1">
    <citation type="journal article" date="2019" name="Int. J. Syst. Evol. Microbiol.">
        <title>The Global Catalogue of Microorganisms (GCM) 10K type strain sequencing project: providing services to taxonomists for standard genome sequencing and annotation.</title>
        <authorList>
            <consortium name="The Broad Institute Genomics Platform"/>
            <consortium name="The Broad Institute Genome Sequencing Center for Infectious Disease"/>
            <person name="Wu L."/>
            <person name="Ma J."/>
        </authorList>
    </citation>
    <scope>NUCLEOTIDE SEQUENCE [LARGE SCALE GENOMIC DNA]</scope>
    <source>
        <strain evidence="3">NBRC 102407</strain>
    </source>
</reference>
<accession>A0ABQ6FDG8</accession>
<proteinExistence type="predicted"/>
<protein>
    <submittedName>
        <fullName evidence="2">Zinc ABC transporter substrate-binding protein</fullName>
    </submittedName>
</protein>
<dbReference type="SUPFAM" id="SSF53807">
    <property type="entry name" value="Helical backbone' metal receptor"/>
    <property type="match status" value="1"/>
</dbReference>
<dbReference type="InterPro" id="IPR006127">
    <property type="entry name" value="ZnuA-like"/>
</dbReference>
<dbReference type="RefSeq" id="WP_284188854.1">
    <property type="nucleotide sequence ID" value="NZ_BSPX01000056.1"/>
</dbReference>
<dbReference type="Pfam" id="PF01297">
    <property type="entry name" value="ZnuA"/>
    <property type="match status" value="1"/>
</dbReference>
<evidence type="ECO:0000256" key="1">
    <source>
        <dbReference type="SAM" id="SignalP"/>
    </source>
</evidence>